<evidence type="ECO:0000313" key="2">
    <source>
        <dbReference type="Proteomes" id="UP000184604"/>
    </source>
</evidence>
<dbReference type="InterPro" id="IPR037175">
    <property type="entry name" value="KFase_sf"/>
</dbReference>
<organism evidence="1 2">
    <name type="scientific">Clostridium kluyveri</name>
    <dbReference type="NCBI Taxonomy" id="1534"/>
    <lineage>
        <taxon>Bacteria</taxon>
        <taxon>Bacillati</taxon>
        <taxon>Bacillota</taxon>
        <taxon>Clostridia</taxon>
        <taxon>Eubacteriales</taxon>
        <taxon>Clostridiaceae</taxon>
        <taxon>Clostridium</taxon>
    </lineage>
</organism>
<dbReference type="OrthoDB" id="1118163at2"/>
<dbReference type="EMBL" id="CP018335">
    <property type="protein sequence ID" value="APM37885.1"/>
    <property type="molecule type" value="Genomic_DNA"/>
</dbReference>
<dbReference type="InterPro" id="IPR007325">
    <property type="entry name" value="KFase/CYL"/>
</dbReference>
<reference evidence="1 2" key="1">
    <citation type="submission" date="2016-12" db="EMBL/GenBank/DDBJ databases">
        <title>Complete genome sequence of Clostridium kluyveri JZZ isolated from the pit mud of a Chinese flavor liquor-making factory.</title>
        <authorList>
            <person name="Wang Y."/>
        </authorList>
    </citation>
    <scope>NUCLEOTIDE SEQUENCE [LARGE SCALE GENOMIC DNA]</scope>
    <source>
        <strain evidence="1 2">JZZ</strain>
    </source>
</reference>
<proteinExistence type="predicted"/>
<dbReference type="AlphaFoldDB" id="A0A1L5F4F5"/>
<name>A0A1L5F4F5_CLOKL</name>
<evidence type="ECO:0000313" key="1">
    <source>
        <dbReference type="EMBL" id="APM37885.1"/>
    </source>
</evidence>
<dbReference type="SUPFAM" id="SSF102198">
    <property type="entry name" value="Putative cyclase"/>
    <property type="match status" value="1"/>
</dbReference>
<sequence>MLIDLSVKVTRSSNKDALDNEKMVSFGHLGTHFDVMNKEFPLVFTKRKGIVFDVSGIFDRDIDVSDIDINFIEADMFIAFYTGFIEEEDYGTKVYFTLHPQLSDELIDQLIHRRVSIIGIDFAGVRRGIEHTRKDQYCADKGIFIIENLCNLGKVLNGKNIMKFTANTYPINFSGMTGLPCRVVAEVE</sequence>
<dbReference type="RefSeq" id="WP_073537580.1">
    <property type="nucleotide sequence ID" value="NZ_CP018335.1"/>
</dbReference>
<dbReference type="Proteomes" id="UP000184604">
    <property type="component" value="Chromosome"/>
</dbReference>
<gene>
    <name evidence="1" type="ORF">BS101_03590</name>
</gene>
<accession>A0A1L5F4F5</accession>
<dbReference type="Pfam" id="PF04199">
    <property type="entry name" value="Cyclase"/>
    <property type="match status" value="1"/>
</dbReference>
<dbReference type="GO" id="GO:0019441">
    <property type="term" value="P:L-tryptophan catabolic process to kynurenine"/>
    <property type="evidence" value="ECO:0007669"/>
    <property type="project" value="InterPro"/>
</dbReference>
<protein>
    <submittedName>
        <fullName evidence="1">Cyclase</fullName>
    </submittedName>
</protein>
<dbReference type="GO" id="GO:0004061">
    <property type="term" value="F:arylformamidase activity"/>
    <property type="evidence" value="ECO:0007669"/>
    <property type="project" value="InterPro"/>
</dbReference>
<dbReference type="Gene3D" id="3.50.30.50">
    <property type="entry name" value="Putative cyclase"/>
    <property type="match status" value="1"/>
</dbReference>